<dbReference type="RefSeq" id="XP_018486064.1">
    <property type="nucleotide sequence ID" value="XM_018630562.1"/>
</dbReference>
<dbReference type="AlphaFoldDB" id="A0A6J0NN26"/>
<gene>
    <name evidence="2" type="primary">LOC108856698</name>
</gene>
<dbReference type="Proteomes" id="UP000504610">
    <property type="component" value="Chromosome 5"/>
</dbReference>
<protein>
    <submittedName>
        <fullName evidence="2">Uncharacterized protein LOC108856698 isoform X1</fullName>
    </submittedName>
</protein>
<sequence length="216" mass="24614">MASMVSPTTCLYLHKHRIKLPSDGRRLRITASIPDSSDEKHPKLIARREMILRSSELAMIGAIFQLSGKKPDYIGVQKNERLALCPATNNCISTSESVSDRVHYAPPWNYNGGRKTPVSREVAMKELVNVIKSTKPDKFTPRIVEKKDDYVHVEYESPILGLVDDVEFLFSPGKNSTVEYRSASRKGNFDFDVNRKRIKALRQELEKKGWESENSF</sequence>
<dbReference type="KEGG" id="rsz:108856698"/>
<dbReference type="Pfam" id="PF07386">
    <property type="entry name" value="DUF1499"/>
    <property type="match status" value="1"/>
</dbReference>
<keyword evidence="1" id="KW-1185">Reference proteome</keyword>
<evidence type="ECO:0000313" key="2">
    <source>
        <dbReference type="RefSeq" id="XP_018486064.1"/>
    </source>
</evidence>
<evidence type="ECO:0000313" key="1">
    <source>
        <dbReference type="Proteomes" id="UP000504610"/>
    </source>
</evidence>
<dbReference type="PANTHER" id="PTHR34801:SF2">
    <property type="entry name" value="EXPRESSED PROTEIN"/>
    <property type="match status" value="1"/>
</dbReference>
<organism evidence="1 2">
    <name type="scientific">Raphanus sativus</name>
    <name type="common">Radish</name>
    <name type="synonym">Raphanus raphanistrum var. sativus</name>
    <dbReference type="NCBI Taxonomy" id="3726"/>
    <lineage>
        <taxon>Eukaryota</taxon>
        <taxon>Viridiplantae</taxon>
        <taxon>Streptophyta</taxon>
        <taxon>Embryophyta</taxon>
        <taxon>Tracheophyta</taxon>
        <taxon>Spermatophyta</taxon>
        <taxon>Magnoliopsida</taxon>
        <taxon>eudicotyledons</taxon>
        <taxon>Gunneridae</taxon>
        <taxon>Pentapetalae</taxon>
        <taxon>rosids</taxon>
        <taxon>malvids</taxon>
        <taxon>Brassicales</taxon>
        <taxon>Brassicaceae</taxon>
        <taxon>Brassiceae</taxon>
        <taxon>Raphanus</taxon>
    </lineage>
</organism>
<dbReference type="InterPro" id="IPR010865">
    <property type="entry name" value="DUF1499"/>
</dbReference>
<dbReference type="GeneID" id="108856698"/>
<dbReference type="PANTHER" id="PTHR34801">
    <property type="entry name" value="EXPRESSED PROTEIN"/>
    <property type="match status" value="1"/>
</dbReference>
<name>A0A6J0NN26_RAPSA</name>
<reference evidence="1" key="1">
    <citation type="journal article" date="2019" name="Database">
        <title>The radish genome database (RadishGD): an integrated information resource for radish genomics.</title>
        <authorList>
            <person name="Yu H.J."/>
            <person name="Baek S."/>
            <person name="Lee Y.J."/>
            <person name="Cho A."/>
            <person name="Mun J.H."/>
        </authorList>
    </citation>
    <scope>NUCLEOTIDE SEQUENCE [LARGE SCALE GENOMIC DNA]</scope>
    <source>
        <strain evidence="1">cv. WK10039</strain>
    </source>
</reference>
<dbReference type="OrthoDB" id="41501at2759"/>
<reference evidence="2" key="2">
    <citation type="submission" date="2025-08" db="UniProtKB">
        <authorList>
            <consortium name="RefSeq"/>
        </authorList>
    </citation>
    <scope>IDENTIFICATION</scope>
    <source>
        <tissue evidence="2">Leaf</tissue>
    </source>
</reference>
<proteinExistence type="predicted"/>
<accession>A0A6J0NN26</accession>